<evidence type="ECO:0000313" key="8">
    <source>
        <dbReference type="Proteomes" id="UP000306196"/>
    </source>
</evidence>
<dbReference type="GO" id="GO:0000160">
    <property type="term" value="P:phosphorelay signal transduction system"/>
    <property type="evidence" value="ECO:0007669"/>
    <property type="project" value="InterPro"/>
</dbReference>
<accession>A0A5R8KEQ4</accession>
<keyword evidence="1" id="KW-0805">Transcription regulation</keyword>
<dbReference type="InterPro" id="IPR001789">
    <property type="entry name" value="Sig_transdc_resp-reg_receiver"/>
</dbReference>
<dbReference type="Proteomes" id="UP000306196">
    <property type="component" value="Unassembled WGS sequence"/>
</dbReference>
<dbReference type="PRINTS" id="PR00038">
    <property type="entry name" value="HTHLUXR"/>
</dbReference>
<comment type="caution">
    <text evidence="7">The sequence shown here is derived from an EMBL/GenBank/DDBJ whole genome shotgun (WGS) entry which is preliminary data.</text>
</comment>
<dbReference type="SUPFAM" id="SSF52172">
    <property type="entry name" value="CheY-like"/>
    <property type="match status" value="1"/>
</dbReference>
<evidence type="ECO:0000313" key="7">
    <source>
        <dbReference type="EMBL" id="TLD70737.1"/>
    </source>
</evidence>
<dbReference type="SUPFAM" id="SSF46894">
    <property type="entry name" value="C-terminal effector domain of the bipartite response regulators"/>
    <property type="match status" value="1"/>
</dbReference>
<organism evidence="7 8">
    <name type="scientific">Phragmitibacter flavus</name>
    <dbReference type="NCBI Taxonomy" id="2576071"/>
    <lineage>
        <taxon>Bacteria</taxon>
        <taxon>Pseudomonadati</taxon>
        <taxon>Verrucomicrobiota</taxon>
        <taxon>Verrucomicrobiia</taxon>
        <taxon>Verrucomicrobiales</taxon>
        <taxon>Verrucomicrobiaceae</taxon>
        <taxon>Phragmitibacter</taxon>
    </lineage>
</organism>
<dbReference type="RefSeq" id="WP_138086208.1">
    <property type="nucleotide sequence ID" value="NZ_VAUV01000007.1"/>
</dbReference>
<feature type="domain" description="HTH luxR-type" evidence="5">
    <location>
        <begin position="159"/>
        <end position="224"/>
    </location>
</feature>
<dbReference type="Gene3D" id="3.40.50.2300">
    <property type="match status" value="1"/>
</dbReference>
<dbReference type="GO" id="GO:0003677">
    <property type="term" value="F:DNA binding"/>
    <property type="evidence" value="ECO:0007669"/>
    <property type="project" value="UniProtKB-KW"/>
</dbReference>
<dbReference type="InterPro" id="IPR011006">
    <property type="entry name" value="CheY-like_superfamily"/>
</dbReference>
<dbReference type="EMBL" id="VAUV01000007">
    <property type="protein sequence ID" value="TLD70737.1"/>
    <property type="molecule type" value="Genomic_DNA"/>
</dbReference>
<keyword evidence="3" id="KW-0804">Transcription</keyword>
<dbReference type="InterPro" id="IPR016032">
    <property type="entry name" value="Sig_transdc_resp-reg_C-effctor"/>
</dbReference>
<reference evidence="7 8" key="1">
    <citation type="submission" date="2019-05" db="EMBL/GenBank/DDBJ databases">
        <title>Verrucobacter flavum gen. nov., sp. nov. a new member of the family Verrucomicrobiaceae.</title>
        <authorList>
            <person name="Szuroczki S."/>
            <person name="Abbaszade G."/>
            <person name="Szabo A."/>
            <person name="Felfoldi T."/>
            <person name="Schumann P."/>
            <person name="Boka K."/>
            <person name="Keki Z."/>
            <person name="Toumi M."/>
            <person name="Toth E."/>
        </authorList>
    </citation>
    <scope>NUCLEOTIDE SEQUENCE [LARGE SCALE GENOMIC DNA]</scope>
    <source>
        <strain evidence="7 8">MG-N-17</strain>
    </source>
</reference>
<dbReference type="SMART" id="SM00421">
    <property type="entry name" value="HTH_LUXR"/>
    <property type="match status" value="1"/>
</dbReference>
<evidence type="ECO:0000256" key="4">
    <source>
        <dbReference type="PROSITE-ProRule" id="PRU00169"/>
    </source>
</evidence>
<dbReference type="OrthoDB" id="188043at2"/>
<evidence type="ECO:0000256" key="1">
    <source>
        <dbReference type="ARBA" id="ARBA00023015"/>
    </source>
</evidence>
<evidence type="ECO:0000259" key="5">
    <source>
        <dbReference type="PROSITE" id="PS50043"/>
    </source>
</evidence>
<feature type="domain" description="Response regulatory" evidence="6">
    <location>
        <begin position="29"/>
        <end position="143"/>
    </location>
</feature>
<dbReference type="PANTHER" id="PTHR44688:SF16">
    <property type="entry name" value="DNA-BINDING TRANSCRIPTIONAL ACTIVATOR DEVR_DOSR"/>
    <property type="match status" value="1"/>
</dbReference>
<keyword evidence="8" id="KW-1185">Reference proteome</keyword>
<protein>
    <submittedName>
        <fullName evidence="7">Response regulator transcription factor</fullName>
    </submittedName>
</protein>
<feature type="modified residue" description="4-aspartylphosphate" evidence="4">
    <location>
        <position position="78"/>
    </location>
</feature>
<sequence>MFSENPSMSLKIDSHLNRSDVTSSIKQKFVMILDDDELFRRLTESQLRRQGYQVSAFERSEELLQTRPPGRLGCVIMDLKLPGINGRQAFRELIAAKWQLPIIFVSAFATIPTVVDLMKSGAVDFLEKPVEDVRLLRSVERAMRLAELGMKRQTEAQSAMRSVRSLTEREKEVLTQVVSGRMNKQIACELGISERTVKAHRANIMEKVGVDSVARLVPVALQAGIMPLPMPD</sequence>
<keyword evidence="2" id="KW-0238">DNA-binding</keyword>
<dbReference type="PROSITE" id="PS00622">
    <property type="entry name" value="HTH_LUXR_1"/>
    <property type="match status" value="1"/>
</dbReference>
<dbReference type="Pfam" id="PF00196">
    <property type="entry name" value="GerE"/>
    <property type="match status" value="1"/>
</dbReference>
<dbReference type="PROSITE" id="PS50110">
    <property type="entry name" value="RESPONSE_REGULATORY"/>
    <property type="match status" value="1"/>
</dbReference>
<keyword evidence="4" id="KW-0597">Phosphoprotein</keyword>
<dbReference type="CDD" id="cd06170">
    <property type="entry name" value="LuxR_C_like"/>
    <property type="match status" value="1"/>
</dbReference>
<dbReference type="PANTHER" id="PTHR44688">
    <property type="entry name" value="DNA-BINDING TRANSCRIPTIONAL ACTIVATOR DEVR_DOSR"/>
    <property type="match status" value="1"/>
</dbReference>
<dbReference type="Gene3D" id="1.10.10.10">
    <property type="entry name" value="Winged helix-like DNA-binding domain superfamily/Winged helix DNA-binding domain"/>
    <property type="match status" value="1"/>
</dbReference>
<name>A0A5R8KEQ4_9BACT</name>
<dbReference type="InterPro" id="IPR036388">
    <property type="entry name" value="WH-like_DNA-bd_sf"/>
</dbReference>
<evidence type="ECO:0000256" key="3">
    <source>
        <dbReference type="ARBA" id="ARBA00023163"/>
    </source>
</evidence>
<dbReference type="GO" id="GO:0006355">
    <property type="term" value="P:regulation of DNA-templated transcription"/>
    <property type="evidence" value="ECO:0007669"/>
    <property type="project" value="InterPro"/>
</dbReference>
<proteinExistence type="predicted"/>
<dbReference type="SMART" id="SM00448">
    <property type="entry name" value="REC"/>
    <property type="match status" value="1"/>
</dbReference>
<dbReference type="InterPro" id="IPR000792">
    <property type="entry name" value="Tscrpt_reg_LuxR_C"/>
</dbReference>
<dbReference type="AlphaFoldDB" id="A0A5R8KEQ4"/>
<dbReference type="Pfam" id="PF00072">
    <property type="entry name" value="Response_reg"/>
    <property type="match status" value="1"/>
</dbReference>
<dbReference type="PROSITE" id="PS50043">
    <property type="entry name" value="HTH_LUXR_2"/>
    <property type="match status" value="1"/>
</dbReference>
<evidence type="ECO:0000256" key="2">
    <source>
        <dbReference type="ARBA" id="ARBA00023125"/>
    </source>
</evidence>
<evidence type="ECO:0000259" key="6">
    <source>
        <dbReference type="PROSITE" id="PS50110"/>
    </source>
</evidence>
<gene>
    <name evidence="7" type="ORF">FEM03_10520</name>
</gene>